<dbReference type="InterPro" id="IPR001155">
    <property type="entry name" value="OxRdtase_FMN_N"/>
</dbReference>
<dbReference type="Proteomes" id="UP001324533">
    <property type="component" value="Chromosome"/>
</dbReference>
<keyword evidence="4" id="KW-0521">NADP</keyword>
<dbReference type="PANTHER" id="PTHR43303:SF4">
    <property type="entry name" value="NADPH DEHYDROGENASE C23G7.10C-RELATED"/>
    <property type="match status" value="1"/>
</dbReference>
<dbReference type="EMBL" id="CP139779">
    <property type="protein sequence ID" value="WQB71457.1"/>
    <property type="molecule type" value="Genomic_DNA"/>
</dbReference>
<evidence type="ECO:0000313" key="8">
    <source>
        <dbReference type="Proteomes" id="UP001324533"/>
    </source>
</evidence>
<keyword evidence="8" id="KW-1185">Reference proteome</keyword>
<dbReference type="InterPro" id="IPR013785">
    <property type="entry name" value="Aldolase_TIM"/>
</dbReference>
<evidence type="ECO:0000313" key="7">
    <source>
        <dbReference type="EMBL" id="WQB71457.1"/>
    </source>
</evidence>
<comment type="cofactor">
    <cofactor evidence="1">
        <name>FMN</name>
        <dbReference type="ChEBI" id="CHEBI:58210"/>
    </cofactor>
</comment>
<dbReference type="CDD" id="cd02932">
    <property type="entry name" value="OYE_YqiM_FMN"/>
    <property type="match status" value="1"/>
</dbReference>
<evidence type="ECO:0000256" key="3">
    <source>
        <dbReference type="ARBA" id="ARBA00022643"/>
    </source>
</evidence>
<feature type="domain" description="NADH:flavin oxidoreductase/NADH oxidase N-terminal" evidence="6">
    <location>
        <begin position="5"/>
        <end position="347"/>
    </location>
</feature>
<dbReference type="RefSeq" id="WP_322411574.1">
    <property type="nucleotide sequence ID" value="NZ_CP139779.1"/>
</dbReference>
<dbReference type="Gene3D" id="3.20.20.70">
    <property type="entry name" value="Aldolase class I"/>
    <property type="match status" value="1"/>
</dbReference>
<protein>
    <submittedName>
        <fullName evidence="7">NADH:flavin oxidoreductase/NADH oxidase</fullName>
    </submittedName>
</protein>
<evidence type="ECO:0000256" key="2">
    <source>
        <dbReference type="ARBA" id="ARBA00022630"/>
    </source>
</evidence>
<name>A0ABZ0VCU7_9MICO</name>
<keyword evidence="2" id="KW-0285">Flavoprotein</keyword>
<evidence type="ECO:0000259" key="6">
    <source>
        <dbReference type="Pfam" id="PF00724"/>
    </source>
</evidence>
<reference evidence="7 8" key="1">
    <citation type="submission" date="2023-06" db="EMBL/GenBank/DDBJ databases">
        <title>Rock-solubilizing bacteria, Microbacterium invictum, promotes re-establishment of vegetation in rocky wasteland by accelerating rock bio-weathering and reshaping soil bacterial community.</title>
        <authorList>
            <person name="Liu C."/>
        </authorList>
    </citation>
    <scope>NUCLEOTIDE SEQUENCE [LARGE SCALE GENOMIC DNA]</scope>
    <source>
        <strain evidence="7 8">X-18</strain>
    </source>
</reference>
<keyword evidence="3" id="KW-0288">FMN</keyword>
<evidence type="ECO:0000256" key="4">
    <source>
        <dbReference type="ARBA" id="ARBA00022857"/>
    </source>
</evidence>
<evidence type="ECO:0000256" key="1">
    <source>
        <dbReference type="ARBA" id="ARBA00001917"/>
    </source>
</evidence>
<organism evidence="7 8">
    <name type="scientific">Microbacterium invictum</name>
    <dbReference type="NCBI Taxonomy" id="515415"/>
    <lineage>
        <taxon>Bacteria</taxon>
        <taxon>Bacillati</taxon>
        <taxon>Actinomycetota</taxon>
        <taxon>Actinomycetes</taxon>
        <taxon>Micrococcales</taxon>
        <taxon>Microbacteriaceae</taxon>
        <taxon>Microbacterium</taxon>
    </lineage>
</organism>
<proteinExistence type="predicted"/>
<evidence type="ECO:0000256" key="5">
    <source>
        <dbReference type="ARBA" id="ARBA00023002"/>
    </source>
</evidence>
<dbReference type="Pfam" id="PF00724">
    <property type="entry name" value="Oxidored_FMN"/>
    <property type="match status" value="1"/>
</dbReference>
<keyword evidence="5" id="KW-0560">Oxidoreductase</keyword>
<dbReference type="InterPro" id="IPR044152">
    <property type="entry name" value="YqjM-like"/>
</dbReference>
<accession>A0ABZ0VCU7</accession>
<sequence>MTSPLFHPLAVRGITLANRIVMAPMCQYSADPDGPDVGAPNDWHIQHYGSRALGRPGLIIVEATGVSAEGRISAYDLGIWNDTQVAAHRRLTRFFRDNGVAAGIQLAHAGRKASSPRPFEGPFGSSEPPADWQPVAPSAVAFAPGKQVPLALDRAGIDEVVSQFADAARRAREAGYEVIEIHAAHGYLLHEFLSPESNTRTDEYGGSFENRVRLLERVVDAVRRTAGEATPIFVRISATDWVEPAGWTADDSVALAARLRERGVDVVHVSTGGNVADARIPVGPGYQVPFSRRIRQEAGVLTAAVGLIRDPDQAEEILDAGDADLIALAREFLLDPLWPVTAARQLGEEWSLAPQYERAEILARRDERTKV</sequence>
<dbReference type="PANTHER" id="PTHR43303">
    <property type="entry name" value="NADPH DEHYDROGENASE C23G7.10C-RELATED"/>
    <property type="match status" value="1"/>
</dbReference>
<gene>
    <name evidence="7" type="ORF">T9R20_05705</name>
</gene>
<dbReference type="SUPFAM" id="SSF51395">
    <property type="entry name" value="FMN-linked oxidoreductases"/>
    <property type="match status" value="1"/>
</dbReference>